<protein>
    <submittedName>
        <fullName evidence="1">Uncharacterized protein</fullName>
    </submittedName>
</protein>
<proteinExistence type="predicted"/>
<reference evidence="1" key="1">
    <citation type="submission" date="2006-01" db="EMBL/GenBank/DDBJ databases">
        <authorList>
            <person name="Lindblad-Toh K."/>
            <person name="Mauceli E."/>
            <person name="Grabherr M."/>
            <person name="Chang J.L."/>
            <person name="Lander E.S."/>
        </authorList>
    </citation>
    <scope>NUCLEOTIDE SEQUENCE [LARGE SCALE GENOMIC DNA]</scope>
</reference>
<name>G3NCA7_GASAC</name>
<organism evidence="1">
    <name type="scientific">Gasterosteus aculeatus</name>
    <name type="common">Three-spined stickleback</name>
    <dbReference type="NCBI Taxonomy" id="69293"/>
    <lineage>
        <taxon>Eukaryota</taxon>
        <taxon>Metazoa</taxon>
        <taxon>Chordata</taxon>
        <taxon>Craniata</taxon>
        <taxon>Vertebrata</taxon>
        <taxon>Euteleostomi</taxon>
        <taxon>Actinopterygii</taxon>
        <taxon>Neopterygii</taxon>
        <taxon>Teleostei</taxon>
        <taxon>Neoteleostei</taxon>
        <taxon>Acanthomorphata</taxon>
        <taxon>Eupercaria</taxon>
        <taxon>Perciformes</taxon>
        <taxon>Cottioidei</taxon>
        <taxon>Gasterosteales</taxon>
        <taxon>Gasterosteidae</taxon>
        <taxon>Gasterosteus</taxon>
    </lineage>
</organism>
<dbReference type="Ensembl" id="ENSGACT00000002967.1">
    <property type="protein sequence ID" value="ENSGACP00000002956.1"/>
    <property type="gene ID" value="ENSGACG00000002279.1"/>
</dbReference>
<evidence type="ECO:0000313" key="1">
    <source>
        <dbReference type="Ensembl" id="ENSGACP00000002956.1"/>
    </source>
</evidence>
<dbReference type="AlphaFoldDB" id="G3NCA7"/>
<sequence length="91" mass="9996">MAQLDSHLAQLTYIFQTKGGVAGQKLAKHLEILQEETNYVNPKRTAVLKALCIYLGEDEGQLVLEYMAQNTTTKRSGSCAVNPDHSTGSRT</sequence>
<reference evidence="1" key="2">
    <citation type="submission" date="2024-04" db="UniProtKB">
        <authorList>
            <consortium name="Ensembl"/>
        </authorList>
    </citation>
    <scope>IDENTIFICATION</scope>
</reference>
<accession>G3NCA7</accession>
<dbReference type="InParanoid" id="G3NCA7"/>